<dbReference type="Pfam" id="PF13499">
    <property type="entry name" value="EF-hand_7"/>
    <property type="match status" value="1"/>
</dbReference>
<dbReference type="CDD" id="cd00051">
    <property type="entry name" value="EFh"/>
    <property type="match status" value="1"/>
</dbReference>
<evidence type="ECO:0000313" key="1">
    <source>
        <dbReference type="EMBL" id="ANJ11192.1"/>
    </source>
</evidence>
<dbReference type="InterPro" id="IPR018247">
    <property type="entry name" value="EF_Hand_1_Ca_BS"/>
</dbReference>
<reference evidence="1 2" key="1">
    <citation type="submission" date="2016-05" db="EMBL/GenBank/DDBJ databases">
        <title>Non-Contiguous Finished Genome Sequence of Streptomyces parvulus 2297 Integrated Site-Specifically with Actinophage R4.</title>
        <authorList>
            <person name="Nishizawa T."/>
            <person name="Miura T."/>
            <person name="Harada C."/>
            <person name="Guo Y."/>
            <person name="Narisawa K."/>
            <person name="Ohta H."/>
            <person name="Takahashi H."/>
            <person name="Shirai M."/>
        </authorList>
    </citation>
    <scope>NUCLEOTIDE SEQUENCE [LARGE SCALE GENOMIC DNA]</scope>
    <source>
        <strain evidence="1 2">2297</strain>
    </source>
</reference>
<dbReference type="InterPro" id="IPR002048">
    <property type="entry name" value="EF_hand_dom"/>
</dbReference>
<accession>A0A191V8F0</accession>
<dbReference type="GeneID" id="91309522"/>
<name>A0A191V8F0_9ACTN</name>
<sequence length="179" mass="19239">MTPTSEATDRVQLVFSLFDADGNGYLEPADFELMSDRVVAAVPAAGDAVKDRLAASFHRYGDTLLTELDANGDGRISPEEFDSVVLNPQRFGAAVDEFAEALAAMGDPEGDGLVARPEFVALMLAIGFRRPNIEALFDAFGPDGDDRIRVTTWADGIRDFYRPEKSGIPGDHLTANASA</sequence>
<gene>
    <name evidence="1" type="ORF">Spa2297_31895</name>
</gene>
<dbReference type="PROSITE" id="PS00018">
    <property type="entry name" value="EF_HAND_1"/>
    <property type="match status" value="2"/>
</dbReference>
<proteinExistence type="predicted"/>
<dbReference type="PROSITE" id="PS50222">
    <property type="entry name" value="EF_HAND_2"/>
    <property type="match status" value="1"/>
</dbReference>
<dbReference type="AlphaFoldDB" id="A0A191V8F0"/>
<dbReference type="EMBL" id="CP015866">
    <property type="protein sequence ID" value="ANJ11192.1"/>
    <property type="molecule type" value="Genomic_DNA"/>
</dbReference>
<dbReference type="Proteomes" id="UP000078468">
    <property type="component" value="Chromosome"/>
</dbReference>
<dbReference type="GO" id="GO:0005509">
    <property type="term" value="F:calcium ion binding"/>
    <property type="evidence" value="ECO:0007669"/>
    <property type="project" value="InterPro"/>
</dbReference>
<dbReference type="KEGG" id="spav:Spa2297_31895"/>
<dbReference type="SMART" id="SM00054">
    <property type="entry name" value="EFh"/>
    <property type="match status" value="3"/>
</dbReference>
<protein>
    <submittedName>
        <fullName evidence="1">Calcium-binding protein</fullName>
    </submittedName>
</protein>
<evidence type="ECO:0000313" key="2">
    <source>
        <dbReference type="Proteomes" id="UP000078468"/>
    </source>
</evidence>
<dbReference type="Gene3D" id="1.10.238.10">
    <property type="entry name" value="EF-hand"/>
    <property type="match status" value="1"/>
</dbReference>
<dbReference type="SUPFAM" id="SSF47473">
    <property type="entry name" value="EF-hand"/>
    <property type="match status" value="1"/>
</dbReference>
<dbReference type="InterPro" id="IPR011992">
    <property type="entry name" value="EF-hand-dom_pair"/>
</dbReference>
<organism evidence="1 2">
    <name type="scientific">Streptomyces parvulus</name>
    <dbReference type="NCBI Taxonomy" id="146923"/>
    <lineage>
        <taxon>Bacteria</taxon>
        <taxon>Bacillati</taxon>
        <taxon>Actinomycetota</taxon>
        <taxon>Actinomycetes</taxon>
        <taxon>Kitasatosporales</taxon>
        <taxon>Streptomycetaceae</taxon>
        <taxon>Streptomyces</taxon>
    </lineage>
</organism>
<dbReference type="RefSeq" id="WP_064731520.1">
    <property type="nucleotide sequence ID" value="NZ_BMRX01000004.1"/>
</dbReference>